<dbReference type="InterPro" id="IPR000868">
    <property type="entry name" value="Isochorismatase-like_dom"/>
</dbReference>
<dbReference type="SUPFAM" id="SSF52499">
    <property type="entry name" value="Isochorismatase-like hydrolases"/>
    <property type="match status" value="1"/>
</dbReference>
<reference evidence="4 5" key="1">
    <citation type="journal article" date="2022" name="bioRxiv">
        <title>Genomics of Preaxostyla Flagellates Illuminates Evolutionary Transitions and the Path Towards Mitochondrial Loss.</title>
        <authorList>
            <person name="Novak L.V.F."/>
            <person name="Treitli S.C."/>
            <person name="Pyrih J."/>
            <person name="Halakuc P."/>
            <person name="Pipaliya S.V."/>
            <person name="Vacek V."/>
            <person name="Brzon O."/>
            <person name="Soukal P."/>
            <person name="Eme L."/>
            <person name="Dacks J.B."/>
            <person name="Karnkowska A."/>
            <person name="Elias M."/>
            <person name="Hampl V."/>
        </authorList>
    </citation>
    <scope>NUCLEOTIDE SEQUENCE [LARGE SCALE GENOMIC DNA]</scope>
    <source>
        <strain evidence="4">NAU3</strain>
        <tissue evidence="4">Gut</tissue>
    </source>
</reference>
<organism evidence="4 5">
    <name type="scientific">Blattamonas nauphoetae</name>
    <dbReference type="NCBI Taxonomy" id="2049346"/>
    <lineage>
        <taxon>Eukaryota</taxon>
        <taxon>Metamonada</taxon>
        <taxon>Preaxostyla</taxon>
        <taxon>Oxymonadida</taxon>
        <taxon>Blattamonas</taxon>
    </lineage>
</organism>
<gene>
    <name evidence="4" type="ORF">BLNAU_19698</name>
</gene>
<dbReference type="InterPro" id="IPR036380">
    <property type="entry name" value="Isochorismatase-like_sf"/>
</dbReference>
<dbReference type="PANTHER" id="PTHR43540">
    <property type="entry name" value="PEROXYUREIDOACRYLATE/UREIDOACRYLATE AMIDOHYDROLASE-RELATED"/>
    <property type="match status" value="1"/>
</dbReference>
<sequence length="183" mass="20136">MTEKYGLIIVDIQMDYFPGGKAELVEPEKATANAEKVLSAFRAKNLPVYVVQHVSDKGAPFLAEGTPGVEVHPKVKPTDKEFLVQKKTPSSFFQTNLASLMKENGVTHGVVVGMMSHMCVDSTSRDCVQNGFKLTVLEDCCTTMNLEWKGEKLTASQIHASFMAALSQMWGKVTTSDEFIKTL</sequence>
<dbReference type="CDD" id="cd01014">
    <property type="entry name" value="nicotinamidase_related"/>
    <property type="match status" value="1"/>
</dbReference>
<dbReference type="PANTHER" id="PTHR43540:SF1">
    <property type="entry name" value="ISOCHORISMATASE HYDROLASE"/>
    <property type="match status" value="1"/>
</dbReference>
<keyword evidence="2 4" id="KW-0378">Hydrolase</keyword>
<protein>
    <submittedName>
        <fullName evidence="4">Cysteine hydrolase</fullName>
    </submittedName>
</protein>
<keyword evidence="5" id="KW-1185">Reference proteome</keyword>
<feature type="domain" description="Isochorismatase-like" evidence="3">
    <location>
        <begin position="7"/>
        <end position="177"/>
    </location>
</feature>
<comment type="caution">
    <text evidence="4">The sequence shown here is derived from an EMBL/GenBank/DDBJ whole genome shotgun (WGS) entry which is preliminary data.</text>
</comment>
<dbReference type="InterPro" id="IPR050272">
    <property type="entry name" value="Isochorismatase-like_hydrls"/>
</dbReference>
<dbReference type="Gene3D" id="3.40.50.850">
    <property type="entry name" value="Isochorismatase-like"/>
    <property type="match status" value="1"/>
</dbReference>
<proteinExistence type="inferred from homology"/>
<accession>A0ABQ9X1Y6</accession>
<comment type="similarity">
    <text evidence="1">Belongs to the isochorismatase family.</text>
</comment>
<dbReference type="GO" id="GO:0016787">
    <property type="term" value="F:hydrolase activity"/>
    <property type="evidence" value="ECO:0007669"/>
    <property type="project" value="UniProtKB-KW"/>
</dbReference>
<dbReference type="Pfam" id="PF00857">
    <property type="entry name" value="Isochorismatase"/>
    <property type="match status" value="1"/>
</dbReference>
<evidence type="ECO:0000313" key="4">
    <source>
        <dbReference type="EMBL" id="KAK2945369.1"/>
    </source>
</evidence>
<name>A0ABQ9X1Y6_9EUKA</name>
<dbReference type="Proteomes" id="UP001281761">
    <property type="component" value="Unassembled WGS sequence"/>
</dbReference>
<evidence type="ECO:0000256" key="1">
    <source>
        <dbReference type="ARBA" id="ARBA00006336"/>
    </source>
</evidence>
<dbReference type="EMBL" id="JARBJD010000263">
    <property type="protein sequence ID" value="KAK2945369.1"/>
    <property type="molecule type" value="Genomic_DNA"/>
</dbReference>
<evidence type="ECO:0000259" key="3">
    <source>
        <dbReference type="Pfam" id="PF00857"/>
    </source>
</evidence>
<evidence type="ECO:0000313" key="5">
    <source>
        <dbReference type="Proteomes" id="UP001281761"/>
    </source>
</evidence>
<evidence type="ECO:0000256" key="2">
    <source>
        <dbReference type="ARBA" id="ARBA00022801"/>
    </source>
</evidence>